<dbReference type="PANTHER" id="PTHR46179">
    <property type="entry name" value="ZINC FINGER PROTEIN"/>
    <property type="match status" value="1"/>
</dbReference>
<feature type="transmembrane region" description="Helical" evidence="9">
    <location>
        <begin position="166"/>
        <end position="189"/>
    </location>
</feature>
<dbReference type="PROSITE" id="PS50157">
    <property type="entry name" value="ZINC_FINGER_C2H2_2"/>
    <property type="match status" value="4"/>
</dbReference>
<dbReference type="GO" id="GO:0008270">
    <property type="term" value="F:zinc ion binding"/>
    <property type="evidence" value="ECO:0007669"/>
    <property type="project" value="UniProtKB-KW"/>
</dbReference>
<dbReference type="AlphaFoldDB" id="A0A9D4NW19"/>
<dbReference type="Gene3D" id="2.60.120.200">
    <property type="match status" value="1"/>
</dbReference>
<evidence type="ECO:0000256" key="8">
    <source>
        <dbReference type="PROSITE-ProRule" id="PRU00042"/>
    </source>
</evidence>
<evidence type="ECO:0000256" key="2">
    <source>
        <dbReference type="ARBA" id="ARBA00022723"/>
    </source>
</evidence>
<dbReference type="EMBL" id="SDOV01000007">
    <property type="protein sequence ID" value="KAH7638997.1"/>
    <property type="molecule type" value="Genomic_DNA"/>
</dbReference>
<reference evidence="11" key="2">
    <citation type="journal article" date="2021" name="World Allergy Organ. J.">
        <title>Chromosome-level assembly of Dermatophagoides farinae genome and transcriptome reveals two novel allergens Der f 37 and Der f 39.</title>
        <authorList>
            <person name="Chen J."/>
            <person name="Cai Z."/>
            <person name="Fan D."/>
            <person name="Hu J."/>
            <person name="Hou Y."/>
            <person name="He Y."/>
            <person name="Zhang Z."/>
            <person name="Zhao Z."/>
            <person name="Gao P."/>
            <person name="Hu W."/>
            <person name="Sun J."/>
            <person name="Li J."/>
            <person name="Ji K."/>
        </authorList>
    </citation>
    <scope>NUCLEOTIDE SEQUENCE</scope>
    <source>
        <strain evidence="11">JKM2019</strain>
    </source>
</reference>
<feature type="domain" description="C2H2-type" evidence="10">
    <location>
        <begin position="224"/>
        <end position="253"/>
    </location>
</feature>
<keyword evidence="7" id="KW-0539">Nucleus</keyword>
<dbReference type="Pfam" id="PF00096">
    <property type="entry name" value="zf-C2H2"/>
    <property type="match status" value="1"/>
</dbReference>
<keyword evidence="9" id="KW-0812">Transmembrane</keyword>
<evidence type="ECO:0000256" key="6">
    <source>
        <dbReference type="ARBA" id="ARBA00023163"/>
    </source>
</evidence>
<feature type="domain" description="C2H2-type" evidence="10">
    <location>
        <begin position="311"/>
        <end position="334"/>
    </location>
</feature>
<evidence type="ECO:0000256" key="5">
    <source>
        <dbReference type="ARBA" id="ARBA00023015"/>
    </source>
</evidence>
<evidence type="ECO:0000313" key="11">
    <source>
        <dbReference type="EMBL" id="KAH7638997.1"/>
    </source>
</evidence>
<evidence type="ECO:0000256" key="7">
    <source>
        <dbReference type="ARBA" id="ARBA00023242"/>
    </source>
</evidence>
<evidence type="ECO:0000256" key="4">
    <source>
        <dbReference type="ARBA" id="ARBA00022833"/>
    </source>
</evidence>
<keyword evidence="9" id="KW-0472">Membrane</keyword>
<proteinExistence type="predicted"/>
<dbReference type="PANTHER" id="PTHR46179:SF13">
    <property type="entry name" value="C2H2-TYPE DOMAIN-CONTAINING PROTEIN"/>
    <property type="match status" value="1"/>
</dbReference>
<feature type="domain" description="C2H2-type" evidence="10">
    <location>
        <begin position="281"/>
        <end position="311"/>
    </location>
</feature>
<protein>
    <recommendedName>
        <fullName evidence="10">C2H2-type domain-containing protein</fullName>
    </recommendedName>
</protein>
<comment type="caution">
    <text evidence="11">The sequence shown here is derived from an EMBL/GenBank/DDBJ whole genome shotgun (WGS) entry which is preliminary data.</text>
</comment>
<dbReference type="Proteomes" id="UP000828236">
    <property type="component" value="Unassembled WGS sequence"/>
</dbReference>
<dbReference type="InterPro" id="IPR013320">
    <property type="entry name" value="ConA-like_dom_sf"/>
</dbReference>
<organism evidence="11">
    <name type="scientific">Dermatophagoides farinae</name>
    <name type="common">American house dust mite</name>
    <dbReference type="NCBI Taxonomy" id="6954"/>
    <lineage>
        <taxon>Eukaryota</taxon>
        <taxon>Metazoa</taxon>
        <taxon>Ecdysozoa</taxon>
        <taxon>Arthropoda</taxon>
        <taxon>Chelicerata</taxon>
        <taxon>Arachnida</taxon>
        <taxon>Acari</taxon>
        <taxon>Acariformes</taxon>
        <taxon>Sarcoptiformes</taxon>
        <taxon>Astigmata</taxon>
        <taxon>Psoroptidia</taxon>
        <taxon>Analgoidea</taxon>
        <taxon>Pyroglyphidae</taxon>
        <taxon>Dermatophagoidinae</taxon>
        <taxon>Dermatophagoides</taxon>
    </lineage>
</organism>
<feature type="domain" description="C2H2-type" evidence="10">
    <location>
        <begin position="396"/>
        <end position="428"/>
    </location>
</feature>
<dbReference type="SUPFAM" id="SSF57667">
    <property type="entry name" value="beta-beta-alpha zinc fingers"/>
    <property type="match status" value="1"/>
</dbReference>
<evidence type="ECO:0000256" key="1">
    <source>
        <dbReference type="ARBA" id="ARBA00004123"/>
    </source>
</evidence>
<dbReference type="SMART" id="SM00355">
    <property type="entry name" value="ZnF_C2H2"/>
    <property type="match status" value="7"/>
</dbReference>
<evidence type="ECO:0000259" key="10">
    <source>
        <dbReference type="PROSITE" id="PS50157"/>
    </source>
</evidence>
<dbReference type="GO" id="GO:0005634">
    <property type="term" value="C:nucleus"/>
    <property type="evidence" value="ECO:0007669"/>
    <property type="project" value="UniProtKB-SubCell"/>
</dbReference>
<gene>
    <name evidence="11" type="ORF">HUG17_3030</name>
</gene>
<dbReference type="PROSITE" id="PS00028">
    <property type="entry name" value="ZINC_FINGER_C2H2_1"/>
    <property type="match status" value="2"/>
</dbReference>
<keyword evidence="6" id="KW-0804">Transcription</keyword>
<keyword evidence="4" id="KW-0862">Zinc</keyword>
<evidence type="ECO:0000256" key="3">
    <source>
        <dbReference type="ARBA" id="ARBA00022771"/>
    </source>
</evidence>
<dbReference type="InterPro" id="IPR036236">
    <property type="entry name" value="Znf_C2H2_sf"/>
</dbReference>
<keyword evidence="9" id="KW-1133">Transmembrane helix</keyword>
<reference evidence="11" key="1">
    <citation type="submission" date="2020-06" db="EMBL/GenBank/DDBJ databases">
        <authorList>
            <person name="Ji K."/>
            <person name="Li J."/>
        </authorList>
    </citation>
    <scope>NUCLEOTIDE SEQUENCE</scope>
    <source>
        <strain evidence="11">JKM2019</strain>
        <tissue evidence="11">Whole body</tissue>
    </source>
</reference>
<name>A0A9D4NW19_DERFA</name>
<dbReference type="InterPro" id="IPR013087">
    <property type="entry name" value="Znf_C2H2_type"/>
</dbReference>
<keyword evidence="5" id="KW-0805">Transcription regulation</keyword>
<dbReference type="InterPro" id="IPR051061">
    <property type="entry name" value="Zinc_finger_trans_reg"/>
</dbReference>
<comment type="subcellular location">
    <subcellularLocation>
        <location evidence="1">Nucleus</location>
    </subcellularLocation>
</comment>
<evidence type="ECO:0000256" key="9">
    <source>
        <dbReference type="SAM" id="Phobius"/>
    </source>
</evidence>
<accession>A0A9D4NW19</accession>
<keyword evidence="2" id="KW-0479">Metal-binding</keyword>
<dbReference type="SUPFAM" id="SSF49899">
    <property type="entry name" value="Concanavalin A-like lectins/glucanases"/>
    <property type="match status" value="1"/>
</dbReference>
<keyword evidence="3 8" id="KW-0863">Zinc-finger</keyword>
<dbReference type="GO" id="GO:0006357">
    <property type="term" value="P:regulation of transcription by RNA polymerase II"/>
    <property type="evidence" value="ECO:0007669"/>
    <property type="project" value="TreeGrafter"/>
</dbReference>
<sequence>MCRRTAYGNYFLLVPKPAWDQPLIHADFYTPIFRTKNLNSNCHFRFFWYMHSDIDNISMERLEVYVQELDDNMKNVTSPLISKLFIRGRYDRQQRWNKQVVLHKSKRPFQFIIRGILNYVKTRTAIDDLSYGIECIHQRMPTRPPPTMGPITTENPPYIHNSHHHGVGSIVAGIMIPIFLLIGIMFGYYRYRSSYRHDQSNRTYPIICYFSDDSEVDFGLSLKYICSYGCRYRSTSKDKVNKHEQIVHNGKQHKCLQKNCTEQFQFIFDLQKHLKQFHKIFQCSNEKCALLFQDENKLNRHMRMEHVDEYLTCKSCNKKFRNAEAIRKHNYLLHDTGDYRCDHEGCDFSTTYRHELFTHRQSKHKRKKCQFTGCDRYVSFTYYPIHLRLHQNIRSYQCSWPDCGKTFVDNSSLKNHKSNLITHIRIRHFKLPHTKKRQLELNISMDSFPNPNEYVETINEDISVNTPTI</sequence>
<dbReference type="Gene3D" id="3.30.160.60">
    <property type="entry name" value="Classic Zinc Finger"/>
    <property type="match status" value="2"/>
</dbReference>